<sequence length="250" mass="25973">MVLSVDVSEQLSKMRVLAGRDVPVTARGAMLKCLCCGRRGSQGSGEDGEGGAPPDDQEESPCEAGQDAVDAAVVEDAAPVTTPPPPTTTTTTTSPPAPAKMRNLNALGLRVDASVDAELAELGMDASVLLEPLTPRSLMTSTPYPGKRASVVLDAVRGGALDGLLPDSPDDEEELPPDALPALAPREPEGTREPPATPVGRDELALRRHRFFSDLLTAAQAAADHRVRFDPRGPVVAGGYSLLESATPAL</sequence>
<organism evidence="2 3">
    <name type="scientific">Megalurothrips usitatus</name>
    <name type="common">bean blossom thrips</name>
    <dbReference type="NCBI Taxonomy" id="439358"/>
    <lineage>
        <taxon>Eukaryota</taxon>
        <taxon>Metazoa</taxon>
        <taxon>Ecdysozoa</taxon>
        <taxon>Arthropoda</taxon>
        <taxon>Hexapoda</taxon>
        <taxon>Insecta</taxon>
        <taxon>Pterygota</taxon>
        <taxon>Neoptera</taxon>
        <taxon>Paraneoptera</taxon>
        <taxon>Thysanoptera</taxon>
        <taxon>Terebrantia</taxon>
        <taxon>Thripoidea</taxon>
        <taxon>Thripidae</taxon>
        <taxon>Megalurothrips</taxon>
    </lineage>
</organism>
<comment type="caution">
    <text evidence="2">The sequence shown here is derived from an EMBL/GenBank/DDBJ whole genome shotgun (WGS) entry which is preliminary data.</text>
</comment>
<keyword evidence="3" id="KW-1185">Reference proteome</keyword>
<gene>
    <name evidence="2" type="ORF">ONE63_003894</name>
</gene>
<evidence type="ECO:0000256" key="1">
    <source>
        <dbReference type="SAM" id="MobiDB-lite"/>
    </source>
</evidence>
<reference evidence="2" key="1">
    <citation type="submission" date="2022-12" db="EMBL/GenBank/DDBJ databases">
        <title>Chromosome-level genome assembly of the bean flower thrips Megalurothrips usitatus.</title>
        <authorList>
            <person name="Ma L."/>
            <person name="Liu Q."/>
            <person name="Li H."/>
            <person name="Cai W."/>
        </authorList>
    </citation>
    <scope>NUCLEOTIDE SEQUENCE</scope>
    <source>
        <strain evidence="2">Cailab_2022a</strain>
    </source>
</reference>
<feature type="region of interest" description="Disordered" evidence="1">
    <location>
        <begin position="163"/>
        <end position="203"/>
    </location>
</feature>
<feature type="region of interest" description="Disordered" evidence="1">
    <location>
        <begin position="40"/>
        <end position="100"/>
    </location>
</feature>
<protein>
    <submittedName>
        <fullName evidence="2">Uncharacterized protein</fullName>
    </submittedName>
</protein>
<dbReference type="EMBL" id="JAPTSV010000014">
    <property type="protein sequence ID" value="KAJ1520803.1"/>
    <property type="molecule type" value="Genomic_DNA"/>
</dbReference>
<dbReference type="AlphaFoldDB" id="A0AAV7X7H5"/>
<evidence type="ECO:0000313" key="2">
    <source>
        <dbReference type="EMBL" id="KAJ1520803.1"/>
    </source>
</evidence>
<evidence type="ECO:0000313" key="3">
    <source>
        <dbReference type="Proteomes" id="UP001075354"/>
    </source>
</evidence>
<feature type="compositionally biased region" description="Low complexity" evidence="1">
    <location>
        <begin position="67"/>
        <end position="80"/>
    </location>
</feature>
<accession>A0AAV7X7H5</accession>
<name>A0AAV7X7H5_9NEOP</name>
<dbReference type="Proteomes" id="UP001075354">
    <property type="component" value="Chromosome 14"/>
</dbReference>
<proteinExistence type="predicted"/>